<dbReference type="GeneID" id="54551075"/>
<feature type="compositionally biased region" description="Basic and acidic residues" evidence="1">
    <location>
        <begin position="193"/>
        <end position="208"/>
    </location>
</feature>
<dbReference type="EMBL" id="ML986487">
    <property type="protein sequence ID" value="KAF2279087.1"/>
    <property type="molecule type" value="Genomic_DNA"/>
</dbReference>
<sequence length="253" mass="28157">MADVRAMLRQERAARQQTERNQRSSAAPAAAPSSKKRKAPDYAAEERKRTRTAPNQAVPSTPSDKRNSTIEEATSTPGEVAVAEDVPPQNEVGQAALQEEEIEAPSQHAQQVDDAELDAFIKEIEEAPETQPGIYDRYSGTVVEAAPMTAAEVAAQAKIEQSAERERKEEEMEAEREEAERNLADEFEEMESLEERVRRLREQREALRKAHSSTKPAGDPLPGPALGPAPAMEEEDESEDEDFDDMDWRFRAA</sequence>
<feature type="compositionally biased region" description="Low complexity" evidence="1">
    <location>
        <begin position="23"/>
        <end position="33"/>
    </location>
</feature>
<feature type="region of interest" description="Disordered" evidence="1">
    <location>
        <begin position="1"/>
        <end position="94"/>
    </location>
</feature>
<protein>
    <submittedName>
        <fullName evidence="2">Uncharacterized protein</fullName>
    </submittedName>
</protein>
<dbReference type="Proteomes" id="UP000800097">
    <property type="component" value="Unassembled WGS sequence"/>
</dbReference>
<feature type="compositionally biased region" description="Basic and acidic residues" evidence="1">
    <location>
        <begin position="161"/>
        <end position="170"/>
    </location>
</feature>
<evidence type="ECO:0000313" key="2">
    <source>
        <dbReference type="EMBL" id="KAF2279087.1"/>
    </source>
</evidence>
<name>A0A6A6JRR5_WESOR</name>
<proteinExistence type="predicted"/>
<feature type="compositionally biased region" description="Acidic residues" evidence="1">
    <location>
        <begin position="232"/>
        <end position="245"/>
    </location>
</feature>
<reference evidence="2" key="1">
    <citation type="journal article" date="2020" name="Stud. Mycol.">
        <title>101 Dothideomycetes genomes: a test case for predicting lifestyles and emergence of pathogens.</title>
        <authorList>
            <person name="Haridas S."/>
            <person name="Albert R."/>
            <person name="Binder M."/>
            <person name="Bloem J."/>
            <person name="Labutti K."/>
            <person name="Salamov A."/>
            <person name="Andreopoulos B."/>
            <person name="Baker S."/>
            <person name="Barry K."/>
            <person name="Bills G."/>
            <person name="Bluhm B."/>
            <person name="Cannon C."/>
            <person name="Castanera R."/>
            <person name="Culley D."/>
            <person name="Daum C."/>
            <person name="Ezra D."/>
            <person name="Gonzalez J."/>
            <person name="Henrissat B."/>
            <person name="Kuo A."/>
            <person name="Liang C."/>
            <person name="Lipzen A."/>
            <person name="Lutzoni F."/>
            <person name="Magnuson J."/>
            <person name="Mondo S."/>
            <person name="Nolan M."/>
            <person name="Ohm R."/>
            <person name="Pangilinan J."/>
            <person name="Park H.-J."/>
            <person name="Ramirez L."/>
            <person name="Alfaro M."/>
            <person name="Sun H."/>
            <person name="Tritt A."/>
            <person name="Yoshinaga Y."/>
            <person name="Zwiers L.-H."/>
            <person name="Turgeon B."/>
            <person name="Goodwin S."/>
            <person name="Spatafora J."/>
            <person name="Crous P."/>
            <person name="Grigoriev I."/>
        </authorList>
    </citation>
    <scope>NUCLEOTIDE SEQUENCE</scope>
    <source>
        <strain evidence="2">CBS 379.55</strain>
    </source>
</reference>
<gene>
    <name evidence="2" type="ORF">EI97DRAFT_431300</name>
</gene>
<dbReference type="RefSeq" id="XP_033656626.1">
    <property type="nucleotide sequence ID" value="XM_033797900.1"/>
</dbReference>
<keyword evidence="3" id="KW-1185">Reference proteome</keyword>
<feature type="region of interest" description="Disordered" evidence="1">
    <location>
        <begin position="154"/>
        <end position="253"/>
    </location>
</feature>
<dbReference type="AlphaFoldDB" id="A0A6A6JRR5"/>
<evidence type="ECO:0000256" key="1">
    <source>
        <dbReference type="SAM" id="MobiDB-lite"/>
    </source>
</evidence>
<organism evidence="2 3">
    <name type="scientific">Westerdykella ornata</name>
    <dbReference type="NCBI Taxonomy" id="318751"/>
    <lineage>
        <taxon>Eukaryota</taxon>
        <taxon>Fungi</taxon>
        <taxon>Dikarya</taxon>
        <taxon>Ascomycota</taxon>
        <taxon>Pezizomycotina</taxon>
        <taxon>Dothideomycetes</taxon>
        <taxon>Pleosporomycetidae</taxon>
        <taxon>Pleosporales</taxon>
        <taxon>Sporormiaceae</taxon>
        <taxon>Westerdykella</taxon>
    </lineage>
</organism>
<feature type="compositionally biased region" description="Polar residues" evidence="1">
    <location>
        <begin position="52"/>
        <end position="62"/>
    </location>
</feature>
<accession>A0A6A6JRR5</accession>
<feature type="compositionally biased region" description="Basic and acidic residues" evidence="1">
    <location>
        <begin position="1"/>
        <end position="22"/>
    </location>
</feature>
<evidence type="ECO:0000313" key="3">
    <source>
        <dbReference type="Proteomes" id="UP000800097"/>
    </source>
</evidence>